<dbReference type="GO" id="GO:0032299">
    <property type="term" value="C:ribonuclease H2 complex"/>
    <property type="evidence" value="ECO:0007669"/>
    <property type="project" value="TreeGrafter"/>
</dbReference>
<evidence type="ECO:0000256" key="13">
    <source>
        <dbReference type="RuleBase" id="RU003515"/>
    </source>
</evidence>
<keyword evidence="7 12" id="KW-0540">Nuclease</keyword>
<dbReference type="EC" id="3.1.26.4" evidence="13"/>
<protein>
    <recommendedName>
        <fullName evidence="13">Ribonuclease</fullName>
        <ecNumber evidence="13">3.1.26.4</ecNumber>
    </recommendedName>
</protein>
<dbReference type="Gene3D" id="3.30.420.10">
    <property type="entry name" value="Ribonuclease H-like superfamily/Ribonuclease H"/>
    <property type="match status" value="1"/>
</dbReference>
<dbReference type="Proteomes" id="UP000184233">
    <property type="component" value="Unassembled WGS sequence"/>
</dbReference>
<sequence>MPTHEPTSEHEQPYWNDGLLVAGIDEAGRGALAGPVVAAAVVFHPMSFPEGLNDSKVLKPDERAAAALAIKASALAWRIAFVDNHRIDTVNILQATYDAMWLAIDGLAVEPHHLLVDGNRFRAHRLPSTTIIDGDALSVSIAAASILAKTARDAWMAEEAHVRHPAYGFDRHKGYGTVHHREAIRLNGPCVLHRHTFLGNL</sequence>
<comment type="similarity">
    <text evidence="5 13">Belongs to the RNase HII family.</text>
</comment>
<comment type="caution">
    <text evidence="15">The sequence shown here is derived from an EMBL/GenBank/DDBJ whole genome shotgun (WGS) entry which is preliminary data.</text>
</comment>
<evidence type="ECO:0000256" key="12">
    <source>
        <dbReference type="PROSITE-ProRule" id="PRU01319"/>
    </source>
</evidence>
<dbReference type="STRING" id="1895771.BGO89_02050"/>
<gene>
    <name evidence="15" type="ORF">BGO89_02050</name>
</gene>
<proteinExistence type="inferred from homology"/>
<dbReference type="CDD" id="cd07182">
    <property type="entry name" value="RNase_HII_bacteria_HII_like"/>
    <property type="match status" value="1"/>
</dbReference>
<comment type="catalytic activity">
    <reaction evidence="1 12 13">
        <text>Endonucleolytic cleavage to 5'-phosphomonoester.</text>
        <dbReference type="EC" id="3.1.26.4"/>
    </reaction>
</comment>
<dbReference type="PANTHER" id="PTHR10954">
    <property type="entry name" value="RIBONUCLEASE H2 SUBUNIT A"/>
    <property type="match status" value="1"/>
</dbReference>
<feature type="domain" description="RNase H type-2" evidence="14">
    <location>
        <begin position="19"/>
        <end position="201"/>
    </location>
</feature>
<evidence type="ECO:0000313" key="16">
    <source>
        <dbReference type="Proteomes" id="UP000184233"/>
    </source>
</evidence>
<dbReference type="SUPFAM" id="SSF53098">
    <property type="entry name" value="Ribonuclease H-like"/>
    <property type="match status" value="1"/>
</dbReference>
<feature type="binding site" evidence="12">
    <location>
        <position position="26"/>
    </location>
    <ligand>
        <name>a divalent metal cation</name>
        <dbReference type="ChEBI" id="CHEBI:60240"/>
    </ligand>
</feature>
<comment type="subcellular location">
    <subcellularLocation>
        <location evidence="4">Cytoplasm</location>
    </subcellularLocation>
</comment>
<evidence type="ECO:0000256" key="7">
    <source>
        <dbReference type="ARBA" id="ARBA00022722"/>
    </source>
</evidence>
<evidence type="ECO:0000256" key="9">
    <source>
        <dbReference type="ARBA" id="ARBA00022759"/>
    </source>
</evidence>
<reference evidence="15 16" key="1">
    <citation type="submission" date="2016-09" db="EMBL/GenBank/DDBJ databases">
        <title>Genome-resolved meta-omics ties microbial dynamics to process performance in biotechnology for thiocyanate degradation.</title>
        <authorList>
            <person name="Kantor R.S."/>
            <person name="Huddy R.J."/>
            <person name="Iyer R."/>
            <person name="Thomas B.C."/>
            <person name="Brown C.T."/>
            <person name="Anantharaman K."/>
            <person name="Tringe S."/>
            <person name="Hettich R.L."/>
            <person name="Harrison S.T."/>
            <person name="Banfield J.F."/>
        </authorList>
    </citation>
    <scope>NUCLEOTIDE SEQUENCE [LARGE SCALE GENOMIC DNA]</scope>
    <source>
        <strain evidence="15">59-99</strain>
    </source>
</reference>
<evidence type="ECO:0000259" key="14">
    <source>
        <dbReference type="PROSITE" id="PS51975"/>
    </source>
</evidence>
<dbReference type="NCBIfam" id="NF000595">
    <property type="entry name" value="PRK00015.1-3"/>
    <property type="match status" value="1"/>
</dbReference>
<evidence type="ECO:0000256" key="11">
    <source>
        <dbReference type="ARBA" id="ARBA00023211"/>
    </source>
</evidence>
<keyword evidence="10 12" id="KW-0378">Hydrolase</keyword>
<dbReference type="GO" id="GO:0004523">
    <property type="term" value="F:RNA-DNA hybrid ribonuclease activity"/>
    <property type="evidence" value="ECO:0007669"/>
    <property type="project" value="UniProtKB-UniRule"/>
</dbReference>
<evidence type="ECO:0000256" key="8">
    <source>
        <dbReference type="ARBA" id="ARBA00022723"/>
    </source>
</evidence>
<keyword evidence="9 12" id="KW-0255">Endonuclease</keyword>
<evidence type="ECO:0000256" key="10">
    <source>
        <dbReference type="ARBA" id="ARBA00022801"/>
    </source>
</evidence>
<evidence type="ECO:0000256" key="3">
    <source>
        <dbReference type="ARBA" id="ARBA00004065"/>
    </source>
</evidence>
<dbReference type="GO" id="GO:0006298">
    <property type="term" value="P:mismatch repair"/>
    <property type="evidence" value="ECO:0007669"/>
    <property type="project" value="TreeGrafter"/>
</dbReference>
<accession>A0A1M3L1X8</accession>
<dbReference type="InterPro" id="IPR001352">
    <property type="entry name" value="RNase_HII/HIII"/>
</dbReference>
<evidence type="ECO:0000256" key="6">
    <source>
        <dbReference type="ARBA" id="ARBA00022490"/>
    </source>
</evidence>
<dbReference type="InterPro" id="IPR024567">
    <property type="entry name" value="RNase_HII/HIII_dom"/>
</dbReference>
<dbReference type="InterPro" id="IPR036397">
    <property type="entry name" value="RNaseH_sf"/>
</dbReference>
<dbReference type="GO" id="GO:0043137">
    <property type="term" value="P:DNA replication, removal of RNA primer"/>
    <property type="evidence" value="ECO:0007669"/>
    <property type="project" value="TreeGrafter"/>
</dbReference>
<comment type="function">
    <text evidence="3 13">Endonuclease that specifically degrades the RNA of RNA-DNA hybrids.</text>
</comment>
<keyword evidence="11" id="KW-0464">Manganese</keyword>
<evidence type="ECO:0000256" key="5">
    <source>
        <dbReference type="ARBA" id="ARBA00007383"/>
    </source>
</evidence>
<dbReference type="PANTHER" id="PTHR10954:SF18">
    <property type="entry name" value="RIBONUCLEASE HII"/>
    <property type="match status" value="1"/>
</dbReference>
<keyword evidence="8 12" id="KW-0479">Metal-binding</keyword>
<dbReference type="AlphaFoldDB" id="A0A1M3L1X8"/>
<comment type="cofactor">
    <cofactor evidence="12">
        <name>Mn(2+)</name>
        <dbReference type="ChEBI" id="CHEBI:29035"/>
    </cofactor>
    <cofactor evidence="12">
        <name>Mg(2+)</name>
        <dbReference type="ChEBI" id="CHEBI:18420"/>
    </cofactor>
    <text evidence="12">Manganese or magnesium. Binds 1 divalent metal ion per monomer in the absence of substrate. May bind a second metal ion after substrate binding.</text>
</comment>
<keyword evidence="6" id="KW-0963">Cytoplasm</keyword>
<dbReference type="Pfam" id="PF01351">
    <property type="entry name" value="RNase_HII"/>
    <property type="match status" value="1"/>
</dbReference>
<dbReference type="PROSITE" id="PS51975">
    <property type="entry name" value="RNASE_H_2"/>
    <property type="match status" value="1"/>
</dbReference>
<dbReference type="GO" id="GO:0005737">
    <property type="term" value="C:cytoplasm"/>
    <property type="evidence" value="ECO:0007669"/>
    <property type="project" value="UniProtKB-SubCell"/>
</dbReference>
<name>A0A1M3L1X8_9BACT</name>
<dbReference type="GO" id="GO:0003723">
    <property type="term" value="F:RNA binding"/>
    <property type="evidence" value="ECO:0007669"/>
    <property type="project" value="UniProtKB-UniRule"/>
</dbReference>
<evidence type="ECO:0000256" key="4">
    <source>
        <dbReference type="ARBA" id="ARBA00004496"/>
    </source>
</evidence>
<feature type="binding site" evidence="12">
    <location>
        <position position="25"/>
    </location>
    <ligand>
        <name>a divalent metal cation</name>
        <dbReference type="ChEBI" id="CHEBI:60240"/>
    </ligand>
</feature>
<evidence type="ECO:0000256" key="2">
    <source>
        <dbReference type="ARBA" id="ARBA00001946"/>
    </source>
</evidence>
<dbReference type="EMBL" id="MKVH01000013">
    <property type="protein sequence ID" value="OJX59225.1"/>
    <property type="molecule type" value="Genomic_DNA"/>
</dbReference>
<evidence type="ECO:0000313" key="15">
    <source>
        <dbReference type="EMBL" id="OJX59225.1"/>
    </source>
</evidence>
<dbReference type="InterPro" id="IPR022898">
    <property type="entry name" value="RNase_HII"/>
</dbReference>
<organism evidence="15 16">
    <name type="scientific">Candidatus Kapaibacterium thiocyanatum</name>
    <dbReference type="NCBI Taxonomy" id="1895771"/>
    <lineage>
        <taxon>Bacteria</taxon>
        <taxon>Pseudomonadati</taxon>
        <taxon>Candidatus Kapaibacteriota</taxon>
        <taxon>Candidatus Kapaibacteriia</taxon>
        <taxon>Candidatus Kapaibacteriales</taxon>
        <taxon>Candidatus Kapaibacteriaceae</taxon>
        <taxon>Candidatus Kapaibacterium</taxon>
    </lineage>
</organism>
<feature type="binding site" evidence="12">
    <location>
        <position position="117"/>
    </location>
    <ligand>
        <name>a divalent metal cation</name>
        <dbReference type="ChEBI" id="CHEBI:60240"/>
    </ligand>
</feature>
<evidence type="ECO:0000256" key="1">
    <source>
        <dbReference type="ARBA" id="ARBA00000077"/>
    </source>
</evidence>
<dbReference type="GO" id="GO:0046872">
    <property type="term" value="F:metal ion binding"/>
    <property type="evidence" value="ECO:0007669"/>
    <property type="project" value="UniProtKB-KW"/>
</dbReference>
<comment type="cofactor">
    <cofactor evidence="2">
        <name>Mg(2+)</name>
        <dbReference type="ChEBI" id="CHEBI:18420"/>
    </cofactor>
</comment>
<dbReference type="InterPro" id="IPR012337">
    <property type="entry name" value="RNaseH-like_sf"/>
</dbReference>